<feature type="compositionally biased region" description="Basic and acidic residues" evidence="1">
    <location>
        <begin position="74"/>
        <end position="93"/>
    </location>
</feature>
<organism evidence="2 3">
    <name type="scientific">Hevea brasiliensis</name>
    <name type="common">Para rubber tree</name>
    <name type="synonym">Siphonia brasiliensis</name>
    <dbReference type="NCBI Taxonomy" id="3981"/>
    <lineage>
        <taxon>Eukaryota</taxon>
        <taxon>Viridiplantae</taxon>
        <taxon>Streptophyta</taxon>
        <taxon>Embryophyta</taxon>
        <taxon>Tracheophyta</taxon>
        <taxon>Spermatophyta</taxon>
        <taxon>Magnoliopsida</taxon>
        <taxon>eudicotyledons</taxon>
        <taxon>Gunneridae</taxon>
        <taxon>Pentapetalae</taxon>
        <taxon>rosids</taxon>
        <taxon>fabids</taxon>
        <taxon>Malpighiales</taxon>
        <taxon>Euphorbiaceae</taxon>
        <taxon>Crotonoideae</taxon>
        <taxon>Micrandreae</taxon>
        <taxon>Hevea</taxon>
    </lineage>
</organism>
<evidence type="ECO:0000256" key="1">
    <source>
        <dbReference type="SAM" id="MobiDB-lite"/>
    </source>
</evidence>
<reference evidence="2 3" key="1">
    <citation type="journal article" date="2020" name="Mol. Plant">
        <title>The Chromosome-Based Rubber Tree Genome Provides New Insights into Spurge Genome Evolution and Rubber Biosynthesis.</title>
        <authorList>
            <person name="Liu J."/>
            <person name="Shi C."/>
            <person name="Shi C.C."/>
            <person name="Li W."/>
            <person name="Zhang Q.J."/>
            <person name="Zhang Y."/>
            <person name="Li K."/>
            <person name="Lu H.F."/>
            <person name="Shi C."/>
            <person name="Zhu S.T."/>
            <person name="Xiao Z.Y."/>
            <person name="Nan H."/>
            <person name="Yue Y."/>
            <person name="Zhu X.G."/>
            <person name="Wu Y."/>
            <person name="Hong X.N."/>
            <person name="Fan G.Y."/>
            <person name="Tong Y."/>
            <person name="Zhang D."/>
            <person name="Mao C.L."/>
            <person name="Liu Y.L."/>
            <person name="Hao S.J."/>
            <person name="Liu W.Q."/>
            <person name="Lv M.Q."/>
            <person name="Zhang H.B."/>
            <person name="Liu Y."/>
            <person name="Hu-Tang G.R."/>
            <person name="Wang J.P."/>
            <person name="Wang J.H."/>
            <person name="Sun Y.H."/>
            <person name="Ni S.B."/>
            <person name="Chen W.B."/>
            <person name="Zhang X.C."/>
            <person name="Jiao Y.N."/>
            <person name="Eichler E.E."/>
            <person name="Li G.H."/>
            <person name="Liu X."/>
            <person name="Gao L.Z."/>
        </authorList>
    </citation>
    <scope>NUCLEOTIDE SEQUENCE [LARGE SCALE GENOMIC DNA]</scope>
    <source>
        <strain evidence="3">cv. GT1</strain>
        <tissue evidence="2">Leaf</tissue>
    </source>
</reference>
<sequence length="112" mass="12289">MSTGDVQKAKMRALFMQGNYGKTGSSSNGTNSRKTESSIKPSNTPSGNLFPASKVPLQPKIVEHKKPVMVPSKISDKHEGPLDPKLNMDSKEPLGELCRRVQIPWQTPSELE</sequence>
<proteinExistence type="predicted"/>
<dbReference type="Proteomes" id="UP000467840">
    <property type="component" value="Chromosome 1"/>
</dbReference>
<dbReference type="AlphaFoldDB" id="A0A6A6LAN6"/>
<feature type="region of interest" description="Disordered" evidence="1">
    <location>
        <begin position="66"/>
        <end position="93"/>
    </location>
</feature>
<name>A0A6A6LAN6_HEVBR</name>
<dbReference type="EMBL" id="JAAGAX010000011">
    <property type="protein sequence ID" value="KAF2298510.1"/>
    <property type="molecule type" value="Genomic_DNA"/>
</dbReference>
<feature type="region of interest" description="Disordered" evidence="1">
    <location>
        <begin position="1"/>
        <end position="53"/>
    </location>
</feature>
<accession>A0A6A6LAN6</accession>
<protein>
    <submittedName>
        <fullName evidence="2">Uncharacterized protein</fullName>
    </submittedName>
</protein>
<gene>
    <name evidence="2" type="ORF">GH714_023876</name>
</gene>
<feature type="compositionally biased region" description="Polar residues" evidence="1">
    <location>
        <begin position="38"/>
        <end position="47"/>
    </location>
</feature>
<evidence type="ECO:0000313" key="3">
    <source>
        <dbReference type="Proteomes" id="UP000467840"/>
    </source>
</evidence>
<comment type="caution">
    <text evidence="2">The sequence shown here is derived from an EMBL/GenBank/DDBJ whole genome shotgun (WGS) entry which is preliminary data.</text>
</comment>
<evidence type="ECO:0000313" key="2">
    <source>
        <dbReference type="EMBL" id="KAF2298510.1"/>
    </source>
</evidence>
<feature type="compositionally biased region" description="Low complexity" evidence="1">
    <location>
        <begin position="18"/>
        <end position="32"/>
    </location>
</feature>
<keyword evidence="3" id="KW-1185">Reference proteome</keyword>